<dbReference type="Proteomes" id="UP001277972">
    <property type="component" value="Unassembled WGS sequence"/>
</dbReference>
<protein>
    <submittedName>
        <fullName evidence="1">GNAT family N-acetyltransferase</fullName>
    </submittedName>
</protein>
<gene>
    <name evidence="1" type="ORF">SH601_11790</name>
</gene>
<accession>A0ACC6M6R3</accession>
<evidence type="ECO:0000313" key="2">
    <source>
        <dbReference type="Proteomes" id="UP001277972"/>
    </source>
</evidence>
<evidence type="ECO:0000313" key="1">
    <source>
        <dbReference type="EMBL" id="MDX8046663.1"/>
    </source>
</evidence>
<organism evidence="1 2">
    <name type="scientific">Gracilibacillus pellucidus</name>
    <dbReference type="NCBI Taxonomy" id="3095368"/>
    <lineage>
        <taxon>Bacteria</taxon>
        <taxon>Bacillati</taxon>
        <taxon>Bacillota</taxon>
        <taxon>Bacilli</taxon>
        <taxon>Bacillales</taxon>
        <taxon>Bacillaceae</taxon>
        <taxon>Gracilibacillus</taxon>
    </lineage>
</organism>
<name>A0ACC6M6R3_9BACI</name>
<comment type="caution">
    <text evidence="1">The sequence shown here is derived from an EMBL/GenBank/DDBJ whole genome shotgun (WGS) entry which is preliminary data.</text>
</comment>
<proteinExistence type="predicted"/>
<reference evidence="1" key="1">
    <citation type="submission" date="2023-11" db="EMBL/GenBank/DDBJ databases">
        <title>Gracilibacillus pellucida a moderately halophilic bacterium isolated from saline soil in Xinjiang province.</title>
        <authorList>
            <person name="Zhang Z."/>
            <person name="Tan F."/>
            <person name="Wang Y."/>
            <person name="Xia M."/>
        </authorList>
    </citation>
    <scope>NUCLEOTIDE SEQUENCE</scope>
    <source>
        <strain evidence="1">S3-1-1</strain>
    </source>
</reference>
<keyword evidence="2" id="KW-1185">Reference proteome</keyword>
<dbReference type="EMBL" id="JAWZSR010000006">
    <property type="protein sequence ID" value="MDX8046663.1"/>
    <property type="molecule type" value="Genomic_DNA"/>
</dbReference>
<sequence length="165" mass="18999">MKIRQISLEEAKQLLELVRQVEQDAPYMLMEAGERKMTVEQQANMIQKMNSEENSTILIAEEDHQLVGYLFAIGGNARRTRHVVYLVIGIASDYRGRGIGTVLFKELEQWASEHKISRMELTVVTLNKSAVALYEKMGFTIEGTKQRSLLIDGEYYDEYYMAKLL</sequence>